<gene>
    <name evidence="2" type="ORF">DICSQDRAFT_130105</name>
</gene>
<feature type="region of interest" description="Disordered" evidence="1">
    <location>
        <begin position="170"/>
        <end position="232"/>
    </location>
</feature>
<feature type="compositionally biased region" description="Basic and acidic residues" evidence="1">
    <location>
        <begin position="217"/>
        <end position="232"/>
    </location>
</feature>
<dbReference type="EMBL" id="JH719472">
    <property type="protein sequence ID" value="EJF56398.1"/>
    <property type="molecule type" value="Genomic_DNA"/>
</dbReference>
<evidence type="ECO:0000313" key="3">
    <source>
        <dbReference type="Proteomes" id="UP000053319"/>
    </source>
</evidence>
<name>R7SKJ9_DICSQ</name>
<protein>
    <submittedName>
        <fullName evidence="2">Uncharacterized protein</fullName>
    </submittedName>
</protein>
<dbReference type="RefSeq" id="XP_007370840.1">
    <property type="nucleotide sequence ID" value="XM_007370778.1"/>
</dbReference>
<dbReference type="KEGG" id="dsq:DICSQDRAFT_130105"/>
<accession>R7SKJ9</accession>
<dbReference type="AlphaFoldDB" id="R7SKJ9"/>
<sequence>MAELPPYESGAAVDTADISVIGLDKPPSVGGANQAAPSNAFAGPHSPMLNPYDDPANVYGQQQKLHYTQRGSSNVPGLETRDTTGLGAVGGAPVGGTAAPTNHSQLPDGGKVGPSAQEHHPPLAIWIESRTQPLQVGAVPASPSPSDYTDNMSISSSIIPPSYHTHYSHPDLPSYLPAPPSSNHGSTQEPRAPPSAFTTNRSHPPPLPFTSQEDQFADSRERAGGASDGRRVLGEEWDYQISGLDTMLLPEYGDNV</sequence>
<evidence type="ECO:0000256" key="1">
    <source>
        <dbReference type="SAM" id="MobiDB-lite"/>
    </source>
</evidence>
<organism evidence="2 3">
    <name type="scientific">Dichomitus squalens (strain LYAD-421)</name>
    <name type="common">Western red white-rot fungus</name>
    <dbReference type="NCBI Taxonomy" id="732165"/>
    <lineage>
        <taxon>Eukaryota</taxon>
        <taxon>Fungi</taxon>
        <taxon>Dikarya</taxon>
        <taxon>Basidiomycota</taxon>
        <taxon>Agaricomycotina</taxon>
        <taxon>Agaricomycetes</taxon>
        <taxon>Polyporales</taxon>
        <taxon>Polyporaceae</taxon>
        <taxon>Dichomitus</taxon>
    </lineage>
</organism>
<reference evidence="2 3" key="1">
    <citation type="journal article" date="2012" name="Science">
        <title>The Paleozoic origin of enzymatic lignin decomposition reconstructed from 31 fungal genomes.</title>
        <authorList>
            <person name="Floudas D."/>
            <person name="Binder M."/>
            <person name="Riley R."/>
            <person name="Barry K."/>
            <person name="Blanchette R.A."/>
            <person name="Henrissat B."/>
            <person name="Martinez A.T."/>
            <person name="Otillar R."/>
            <person name="Spatafora J.W."/>
            <person name="Yadav J.S."/>
            <person name="Aerts A."/>
            <person name="Benoit I."/>
            <person name="Boyd A."/>
            <person name="Carlson A."/>
            <person name="Copeland A."/>
            <person name="Coutinho P.M."/>
            <person name="de Vries R.P."/>
            <person name="Ferreira P."/>
            <person name="Findley K."/>
            <person name="Foster B."/>
            <person name="Gaskell J."/>
            <person name="Glotzer D."/>
            <person name="Gorecki P."/>
            <person name="Heitman J."/>
            <person name="Hesse C."/>
            <person name="Hori C."/>
            <person name="Igarashi K."/>
            <person name="Jurgens J.A."/>
            <person name="Kallen N."/>
            <person name="Kersten P."/>
            <person name="Kohler A."/>
            <person name="Kuees U."/>
            <person name="Kumar T.K.A."/>
            <person name="Kuo A."/>
            <person name="LaButti K."/>
            <person name="Larrondo L.F."/>
            <person name="Lindquist E."/>
            <person name="Ling A."/>
            <person name="Lombard V."/>
            <person name="Lucas S."/>
            <person name="Lundell T."/>
            <person name="Martin R."/>
            <person name="McLaughlin D.J."/>
            <person name="Morgenstern I."/>
            <person name="Morin E."/>
            <person name="Murat C."/>
            <person name="Nagy L.G."/>
            <person name="Nolan M."/>
            <person name="Ohm R.A."/>
            <person name="Patyshakuliyeva A."/>
            <person name="Rokas A."/>
            <person name="Ruiz-Duenas F.J."/>
            <person name="Sabat G."/>
            <person name="Salamov A."/>
            <person name="Samejima M."/>
            <person name="Schmutz J."/>
            <person name="Slot J.C."/>
            <person name="St John F."/>
            <person name="Stenlid J."/>
            <person name="Sun H."/>
            <person name="Sun S."/>
            <person name="Syed K."/>
            <person name="Tsang A."/>
            <person name="Wiebenga A."/>
            <person name="Young D."/>
            <person name="Pisabarro A."/>
            <person name="Eastwood D.C."/>
            <person name="Martin F."/>
            <person name="Cullen D."/>
            <person name="Grigoriev I.V."/>
            <person name="Hibbett D.S."/>
        </authorList>
    </citation>
    <scope>NUCLEOTIDE SEQUENCE [LARGE SCALE GENOMIC DNA]</scope>
    <source>
        <strain evidence="2 3">LYAD-421 SS1</strain>
    </source>
</reference>
<proteinExistence type="predicted"/>
<feature type="region of interest" description="Disordered" evidence="1">
    <location>
        <begin position="23"/>
        <end position="118"/>
    </location>
</feature>
<dbReference type="HOGENOM" id="CLU_1085960_0_0_1"/>
<evidence type="ECO:0000313" key="2">
    <source>
        <dbReference type="EMBL" id="EJF56398.1"/>
    </source>
</evidence>
<feature type="compositionally biased region" description="Polar residues" evidence="1">
    <location>
        <begin position="59"/>
        <end position="75"/>
    </location>
</feature>
<dbReference type="Proteomes" id="UP000053319">
    <property type="component" value="Unassembled WGS sequence"/>
</dbReference>
<dbReference type="GeneID" id="18834605"/>